<evidence type="ECO:0000313" key="3">
    <source>
        <dbReference type="EMBL" id="QOV34579.1"/>
    </source>
</evidence>
<dbReference type="SUPFAM" id="SSF53335">
    <property type="entry name" value="S-adenosyl-L-methionine-dependent methyltransferases"/>
    <property type="match status" value="1"/>
</dbReference>
<dbReference type="KEGG" id="sfeu:IM697_31320"/>
<organism evidence="3 4">
    <name type="scientific">Streptomyces ferrugineus</name>
    <dbReference type="NCBI Taxonomy" id="1413221"/>
    <lineage>
        <taxon>Bacteria</taxon>
        <taxon>Bacillati</taxon>
        <taxon>Actinomycetota</taxon>
        <taxon>Actinomycetes</taxon>
        <taxon>Kitasatosporales</taxon>
        <taxon>Streptomycetaceae</taxon>
        <taxon>Streptomyces</taxon>
    </lineage>
</organism>
<keyword evidence="4" id="KW-1185">Reference proteome</keyword>
<dbReference type="EMBL" id="CP063373">
    <property type="protein sequence ID" value="QOV34579.1"/>
    <property type="molecule type" value="Genomic_DNA"/>
</dbReference>
<evidence type="ECO:0000313" key="4">
    <source>
        <dbReference type="Proteomes" id="UP000594205"/>
    </source>
</evidence>
<evidence type="ECO:0000256" key="2">
    <source>
        <dbReference type="SAM" id="MobiDB-lite"/>
    </source>
</evidence>
<dbReference type="GO" id="GO:0032259">
    <property type="term" value="P:methylation"/>
    <property type="evidence" value="ECO:0007669"/>
    <property type="project" value="UniProtKB-KW"/>
</dbReference>
<dbReference type="Pfam" id="PF13489">
    <property type="entry name" value="Methyltransf_23"/>
    <property type="match status" value="1"/>
</dbReference>
<dbReference type="InterPro" id="IPR029063">
    <property type="entry name" value="SAM-dependent_MTases_sf"/>
</dbReference>
<dbReference type="PANTHER" id="PTHR43861">
    <property type="entry name" value="TRANS-ACONITATE 2-METHYLTRANSFERASE-RELATED"/>
    <property type="match status" value="1"/>
</dbReference>
<reference evidence="3 4" key="1">
    <citation type="submission" date="2020-10" db="EMBL/GenBank/DDBJ databases">
        <title>Streptomyces ferrugineus complate genome analysis.</title>
        <authorList>
            <person name="Anwar N."/>
        </authorList>
    </citation>
    <scope>NUCLEOTIDE SEQUENCE [LARGE SCALE GENOMIC DNA]</scope>
    <source>
        <strain evidence="3 4">CCTCC AA2014009</strain>
    </source>
</reference>
<feature type="region of interest" description="Disordered" evidence="2">
    <location>
        <begin position="1"/>
        <end position="23"/>
    </location>
</feature>
<dbReference type="GO" id="GO:0017000">
    <property type="term" value="P:antibiotic biosynthetic process"/>
    <property type="evidence" value="ECO:0007669"/>
    <property type="project" value="UniProtKB-ARBA"/>
</dbReference>
<name>A0A7M2SF01_9ACTN</name>
<dbReference type="Proteomes" id="UP000594205">
    <property type="component" value="Chromosome"/>
</dbReference>
<dbReference type="AlphaFoldDB" id="A0A7M2SF01"/>
<keyword evidence="1 3" id="KW-0808">Transferase</keyword>
<keyword evidence="3" id="KW-0489">Methyltransferase</keyword>
<dbReference type="CDD" id="cd02440">
    <property type="entry name" value="AdoMet_MTases"/>
    <property type="match status" value="1"/>
</dbReference>
<dbReference type="PANTHER" id="PTHR43861:SF3">
    <property type="entry name" value="PUTATIVE (AFU_ORTHOLOGUE AFUA_2G14390)-RELATED"/>
    <property type="match status" value="1"/>
</dbReference>
<dbReference type="RefSeq" id="WP_194039450.1">
    <property type="nucleotide sequence ID" value="NZ_CP063373.1"/>
</dbReference>
<protein>
    <submittedName>
        <fullName evidence="3">Class I SAM-dependent methyltransferase</fullName>
    </submittedName>
</protein>
<feature type="compositionally biased region" description="Pro residues" evidence="2">
    <location>
        <begin position="8"/>
        <end position="20"/>
    </location>
</feature>
<accession>A0A7M2SF01</accession>
<dbReference type="Gene3D" id="3.40.50.150">
    <property type="entry name" value="Vaccinia Virus protein VP39"/>
    <property type="match status" value="1"/>
</dbReference>
<evidence type="ECO:0000256" key="1">
    <source>
        <dbReference type="ARBA" id="ARBA00022679"/>
    </source>
</evidence>
<proteinExistence type="predicted"/>
<dbReference type="GO" id="GO:0008168">
    <property type="term" value="F:methyltransferase activity"/>
    <property type="evidence" value="ECO:0007669"/>
    <property type="project" value="UniProtKB-KW"/>
</dbReference>
<sequence>MATTNQPPDTPDTPAPPPPASDAERVARLRPAYQAELADGIARFFEPRRTDCPWCGARQLRRRLRTKDHLQRKPGTFTLDQCRDCGHTFQNPQLSAAGLDFYYRDFYDGLYAEKIGGALDSDAARERNRDRAAAMRRHARPKRWLDVGTAGGDFCLAAKEALPGTTFDGLDIGAHVLGAQQSGRIERAYQGFLPDLADELAGQYDAVSMFHCLEHTTDPKAQLAAVHTVLRPGGHLIIEVPNPESPFGRLFGRYWLPWFQPQHQHFVTMRNLRRALTELGFTVVATDREESHIPVDFTALVGLYVLRLLPFRDEPWLPRPPGRLGTAVTKTVFWAGIPFCFPMYALDRLLAPLIRRSRFSNAFRVIARREE</sequence>
<gene>
    <name evidence="3" type="ORF">IM697_31320</name>
</gene>